<evidence type="ECO:0000256" key="7">
    <source>
        <dbReference type="ARBA" id="ARBA00022737"/>
    </source>
</evidence>
<keyword evidence="4" id="KW-1003">Cell membrane</keyword>
<evidence type="ECO:0000256" key="11">
    <source>
        <dbReference type="SAM" id="Phobius"/>
    </source>
</evidence>
<comment type="caution">
    <text evidence="12">The sequence shown here is derived from an EMBL/GenBank/DDBJ whole genome shotgun (WGS) entry which is preliminary data.</text>
</comment>
<dbReference type="NCBIfam" id="TIGR00861">
    <property type="entry name" value="MIP"/>
    <property type="match status" value="1"/>
</dbReference>
<dbReference type="InterPro" id="IPR023271">
    <property type="entry name" value="Aquaporin-like"/>
</dbReference>
<feature type="transmembrane region" description="Helical" evidence="11">
    <location>
        <begin position="12"/>
        <end position="36"/>
    </location>
</feature>
<dbReference type="OrthoDB" id="9807293at2"/>
<sequence length="252" mass="25296">MSTTPTTAQRLAAEFLGTFVLVLGGCGSAVLAAVFLDDADTQLGIGFLGVALAFGLTVTTMAYAVGHVSGGHFNPAVTLGLAASRRFTWRDCGAYIATQVVAAIVAATVLYVIASGVAGFSASESGFATNGYGDRSPGGYSLLACAVAEVVLTAVFLFVILGITDTRAPKGFAPLAIGLSLTLIHLVSIPVTNTSVNPARSIGPALFAGGDAIAQLWLFILAPIAGALLAGFSYAALLGQGPAAPLEEATEG</sequence>
<dbReference type="NCBIfam" id="NF003838">
    <property type="entry name" value="PRK05420.1"/>
    <property type="match status" value="1"/>
</dbReference>
<dbReference type="InterPro" id="IPR034294">
    <property type="entry name" value="Aquaporin_transptr"/>
</dbReference>
<dbReference type="SUPFAM" id="SSF81338">
    <property type="entry name" value="Aquaporin-like"/>
    <property type="match status" value="1"/>
</dbReference>
<dbReference type="FunFam" id="1.20.1080.10:FF:000007">
    <property type="entry name" value="Aquaporin Z"/>
    <property type="match status" value="1"/>
</dbReference>
<evidence type="ECO:0000256" key="2">
    <source>
        <dbReference type="ARBA" id="ARBA00006175"/>
    </source>
</evidence>
<comment type="similarity">
    <text evidence="2 10">Belongs to the MIP/aquaporin (TC 1.A.8) family.</text>
</comment>
<dbReference type="Gene3D" id="1.20.1080.10">
    <property type="entry name" value="Glycerol uptake facilitator protein"/>
    <property type="match status" value="1"/>
</dbReference>
<evidence type="ECO:0000256" key="1">
    <source>
        <dbReference type="ARBA" id="ARBA00004141"/>
    </source>
</evidence>
<comment type="subcellular location">
    <subcellularLocation>
        <location evidence="1">Membrane</location>
        <topology evidence="1">Multi-pass membrane protein</topology>
    </subcellularLocation>
</comment>
<evidence type="ECO:0000256" key="3">
    <source>
        <dbReference type="ARBA" id="ARBA00022448"/>
    </source>
</evidence>
<keyword evidence="5" id="KW-0997">Cell inner membrane</keyword>
<keyword evidence="13" id="KW-1185">Reference proteome</keyword>
<evidence type="ECO:0000313" key="13">
    <source>
        <dbReference type="Proteomes" id="UP000291189"/>
    </source>
</evidence>
<reference evidence="12 13" key="1">
    <citation type="submission" date="2019-01" db="EMBL/GenBank/DDBJ databases">
        <title>Nocardioides guangzhouensis sp. nov., an actinobacterium isolated from soil.</title>
        <authorList>
            <person name="Fu Y."/>
            <person name="Cai Y."/>
            <person name="Lin Z."/>
            <person name="Chen P."/>
        </authorList>
    </citation>
    <scope>NUCLEOTIDE SEQUENCE [LARGE SCALE GENOMIC DNA]</scope>
    <source>
        <strain evidence="12 13">NBRC 105384</strain>
    </source>
</reference>
<gene>
    <name evidence="12" type="ORF">ETU37_04490</name>
</gene>
<keyword evidence="8 11" id="KW-1133">Transmembrane helix</keyword>
<evidence type="ECO:0000256" key="9">
    <source>
        <dbReference type="ARBA" id="ARBA00023136"/>
    </source>
</evidence>
<dbReference type="PROSITE" id="PS00221">
    <property type="entry name" value="MIP"/>
    <property type="match status" value="1"/>
</dbReference>
<dbReference type="PRINTS" id="PR00783">
    <property type="entry name" value="MINTRINSICP"/>
</dbReference>
<feature type="transmembrane region" description="Helical" evidence="11">
    <location>
        <begin position="94"/>
        <end position="120"/>
    </location>
</feature>
<feature type="transmembrane region" description="Helical" evidence="11">
    <location>
        <begin position="140"/>
        <end position="160"/>
    </location>
</feature>
<dbReference type="EMBL" id="SDPU01000012">
    <property type="protein sequence ID" value="RYU14240.1"/>
    <property type="molecule type" value="Genomic_DNA"/>
</dbReference>
<keyword evidence="7" id="KW-0677">Repeat</keyword>
<keyword evidence="6 10" id="KW-0812">Transmembrane</keyword>
<dbReference type="Proteomes" id="UP000291189">
    <property type="component" value="Unassembled WGS sequence"/>
</dbReference>
<feature type="transmembrane region" description="Helical" evidence="11">
    <location>
        <begin position="172"/>
        <end position="192"/>
    </location>
</feature>
<dbReference type="GO" id="GO:0016020">
    <property type="term" value="C:membrane"/>
    <property type="evidence" value="ECO:0007669"/>
    <property type="project" value="UniProtKB-SubCell"/>
</dbReference>
<dbReference type="CDD" id="cd00333">
    <property type="entry name" value="MIP"/>
    <property type="match status" value="1"/>
</dbReference>
<dbReference type="AlphaFoldDB" id="A0A4Q5J6F4"/>
<proteinExistence type="inferred from homology"/>
<name>A0A4Q5J6F4_9ACTN</name>
<dbReference type="InterPro" id="IPR022357">
    <property type="entry name" value="MIP_CS"/>
</dbReference>
<evidence type="ECO:0000256" key="6">
    <source>
        <dbReference type="ARBA" id="ARBA00022692"/>
    </source>
</evidence>
<dbReference type="InterPro" id="IPR000425">
    <property type="entry name" value="MIP"/>
</dbReference>
<organism evidence="12 13">
    <name type="scientific">Nocardioides iriomotensis</name>
    <dbReference type="NCBI Taxonomy" id="715784"/>
    <lineage>
        <taxon>Bacteria</taxon>
        <taxon>Bacillati</taxon>
        <taxon>Actinomycetota</taxon>
        <taxon>Actinomycetes</taxon>
        <taxon>Propionibacteriales</taxon>
        <taxon>Nocardioidaceae</taxon>
        <taxon>Nocardioides</taxon>
    </lineage>
</organism>
<dbReference type="PANTHER" id="PTHR45724:SF13">
    <property type="entry name" value="AQUAPORIN NIP1-1-RELATED"/>
    <property type="match status" value="1"/>
</dbReference>
<evidence type="ECO:0000256" key="8">
    <source>
        <dbReference type="ARBA" id="ARBA00022989"/>
    </source>
</evidence>
<keyword evidence="9 11" id="KW-0472">Membrane</keyword>
<protein>
    <submittedName>
        <fullName evidence="12">Aquaporin Z</fullName>
    </submittedName>
</protein>
<evidence type="ECO:0000256" key="10">
    <source>
        <dbReference type="RuleBase" id="RU000477"/>
    </source>
</evidence>
<feature type="transmembrane region" description="Helical" evidence="11">
    <location>
        <begin position="42"/>
        <end position="65"/>
    </location>
</feature>
<dbReference type="PANTHER" id="PTHR45724">
    <property type="entry name" value="AQUAPORIN NIP2-1"/>
    <property type="match status" value="1"/>
</dbReference>
<keyword evidence="3 10" id="KW-0813">Transport</keyword>
<dbReference type="Pfam" id="PF00230">
    <property type="entry name" value="MIP"/>
    <property type="match status" value="1"/>
</dbReference>
<evidence type="ECO:0000313" key="12">
    <source>
        <dbReference type="EMBL" id="RYU14240.1"/>
    </source>
</evidence>
<evidence type="ECO:0000256" key="4">
    <source>
        <dbReference type="ARBA" id="ARBA00022475"/>
    </source>
</evidence>
<dbReference type="GO" id="GO:0015267">
    <property type="term" value="F:channel activity"/>
    <property type="evidence" value="ECO:0007669"/>
    <property type="project" value="InterPro"/>
</dbReference>
<accession>A0A4Q5J6F4</accession>
<evidence type="ECO:0000256" key="5">
    <source>
        <dbReference type="ARBA" id="ARBA00022519"/>
    </source>
</evidence>
<feature type="transmembrane region" description="Helical" evidence="11">
    <location>
        <begin position="212"/>
        <end position="237"/>
    </location>
</feature>